<evidence type="ECO:0000256" key="6">
    <source>
        <dbReference type="ARBA" id="ARBA00022737"/>
    </source>
</evidence>
<dbReference type="Pfam" id="PF00567">
    <property type="entry name" value="TUDOR"/>
    <property type="match status" value="1"/>
</dbReference>
<proteinExistence type="inferred from homology"/>
<dbReference type="InterPro" id="IPR025605">
    <property type="entry name" value="OST-HTH/LOTUS_dom"/>
</dbReference>
<dbReference type="PANTHER" id="PTHR22948:SF19">
    <property type="entry name" value="TUDOR DOMAIN-CONTAINING PROTEIN 5"/>
    <property type="match status" value="1"/>
</dbReference>
<feature type="domain" description="Tudor" evidence="10">
    <location>
        <begin position="512"/>
        <end position="570"/>
    </location>
</feature>
<feature type="domain" description="HTH OST-type" evidence="11">
    <location>
        <begin position="6"/>
        <end position="79"/>
    </location>
</feature>
<dbReference type="OrthoDB" id="10052065at2759"/>
<evidence type="ECO:0000256" key="7">
    <source>
        <dbReference type="ARBA" id="ARBA00022782"/>
    </source>
</evidence>
<feature type="compositionally biased region" description="Basic residues" evidence="9">
    <location>
        <begin position="933"/>
        <end position="947"/>
    </location>
</feature>
<protein>
    <recommendedName>
        <fullName evidence="3">Tudor domain-containing protein 5</fullName>
    </recommendedName>
</protein>
<feature type="domain" description="HTH OST-type" evidence="11">
    <location>
        <begin position="293"/>
        <end position="367"/>
    </location>
</feature>
<dbReference type="AlphaFoldDB" id="A0A8J4WZ97"/>
<dbReference type="GO" id="GO:0005737">
    <property type="term" value="C:cytoplasm"/>
    <property type="evidence" value="ECO:0007669"/>
    <property type="project" value="UniProtKB-SubCell"/>
</dbReference>
<keyword evidence="13" id="KW-1185">Reference proteome</keyword>
<evidence type="ECO:0000259" key="11">
    <source>
        <dbReference type="PROSITE" id="PS51644"/>
    </source>
</evidence>
<feature type="region of interest" description="Disordered" evidence="9">
    <location>
        <begin position="92"/>
        <end position="113"/>
    </location>
</feature>
<evidence type="ECO:0000256" key="4">
    <source>
        <dbReference type="ARBA" id="ARBA00022473"/>
    </source>
</evidence>
<sequence>MDPEQLLSNLKKDVRSLLISSKNGLSPEELKKDYQNMLGHPMPLKCLGFRSVLDMVKEMPDVVRLSSALNGTIVLNAIGDETTRGVEELVFKQRNHKPKSKSGGTRSFSSRSLSLQHSPVLPRRGHAPSNLPAQLRSQLRQLLSHGPIGLSELERCFALRFGKPLCVMHYGFYSIVEMLAAASDMITVRQTRMGSQLILKHDITTVKKICSSTVALPKQSEGISTRVSTGAVVREPAELHDMQPEAQQKPKVTAAIGVQETEPMQEKSFEKSVAKLEEGFKKGIIENGDAGTVSQELKTKLRKVVAEHRQGMAIHSLPTEYKKMHDEDLPLAQCGFLSVTEMVGALSDTFCVQPSPEEGAKHLIIMELKPNDQPALSLNPSTEEHFFSSNETAWDCQSDGGEPMESLESDTEIEITNKIIHQTVNSFPKTVLSCSFMVPLDALRCQKLKPPTRWRNRELVPVVVECIESPSHFYIRFDEDQAAHDLEKLMFEMRSCYSCPEVAERYWLLEAYVRPGQVCCVAPDDMWFYRVVIHRLLSISEVEVYYVDFGGLTTVSRNKLQFLKLDYAQLPAQAVPSVLVGVKPVKGIWSKEASSSFQKLCYDRTLVAAIHSYQRNFLLVFLCDTRTEEDLYIHSALQAEGHAVACDVANMPVLEQFNPVTLYLGGGQLEEVKEDFATLMSSFSVKNGQNLTQQLQPDDATAHSQLLTDSVANQQHCQEMALLDLPGLEFIDVAQGERSCPFEALLNKDPVSFGNWDHELMNDASANEEPKLIQNGPEESAKTALVSPVLSINSDTETETVLERKRPQTPVAPVHLLSDQTPGIIPSCSHHTDKTADLFKPLPSSLMFSMFSSGDKLAQDALFLRPASPFALGPSARMAAGPSLLQWCTLKQPIIAFNGSLMGLFPQDTQEAKPFRKKLKDTASSSLHEFQPQRKHKRENNKLSRIRVKNHGGEAPCCFLTSSPNAEQDVNT</sequence>
<dbReference type="PROSITE" id="PS51644">
    <property type="entry name" value="HTH_OST"/>
    <property type="match status" value="3"/>
</dbReference>
<feature type="region of interest" description="Disordered" evidence="9">
    <location>
        <begin position="953"/>
        <end position="972"/>
    </location>
</feature>
<comment type="caution">
    <text evidence="12">The sequence shown here is derived from an EMBL/GenBank/DDBJ whole genome shotgun (WGS) entry which is preliminary data.</text>
</comment>
<dbReference type="InterPro" id="IPR035437">
    <property type="entry name" value="SNase_OB-fold_sf"/>
</dbReference>
<dbReference type="GO" id="GO:0030154">
    <property type="term" value="P:cell differentiation"/>
    <property type="evidence" value="ECO:0007669"/>
    <property type="project" value="UniProtKB-KW"/>
</dbReference>
<dbReference type="Gene3D" id="2.30.30.140">
    <property type="match status" value="1"/>
</dbReference>
<dbReference type="InterPro" id="IPR050621">
    <property type="entry name" value="Tudor_domain_containing"/>
</dbReference>
<dbReference type="Gene3D" id="3.30.420.610">
    <property type="entry name" value="LOTUS domain-like"/>
    <property type="match status" value="3"/>
</dbReference>
<dbReference type="PANTHER" id="PTHR22948">
    <property type="entry name" value="TUDOR DOMAIN CONTAINING PROTEIN"/>
    <property type="match status" value="1"/>
</dbReference>
<name>A0A8J4WZ97_CLAMG</name>
<feature type="compositionally biased region" description="Low complexity" evidence="9">
    <location>
        <begin position="101"/>
        <end position="113"/>
    </location>
</feature>
<dbReference type="InterPro" id="IPR041966">
    <property type="entry name" value="LOTUS-like"/>
</dbReference>
<evidence type="ECO:0000256" key="8">
    <source>
        <dbReference type="ARBA" id="ARBA00022871"/>
    </source>
</evidence>
<keyword evidence="8" id="KW-0744">Spermatogenesis</keyword>
<evidence type="ECO:0000256" key="9">
    <source>
        <dbReference type="SAM" id="MobiDB-lite"/>
    </source>
</evidence>
<evidence type="ECO:0000313" key="12">
    <source>
        <dbReference type="EMBL" id="KAF5898559.1"/>
    </source>
</evidence>
<evidence type="ECO:0000256" key="1">
    <source>
        <dbReference type="ARBA" id="ARBA00004496"/>
    </source>
</evidence>
<dbReference type="EMBL" id="QNUK01000196">
    <property type="protein sequence ID" value="KAF5898559.1"/>
    <property type="molecule type" value="Genomic_DNA"/>
</dbReference>
<dbReference type="GO" id="GO:0007283">
    <property type="term" value="P:spermatogenesis"/>
    <property type="evidence" value="ECO:0007669"/>
    <property type="project" value="UniProtKB-KW"/>
</dbReference>
<feature type="region of interest" description="Disordered" evidence="9">
    <location>
        <begin position="920"/>
        <end position="947"/>
    </location>
</feature>
<dbReference type="SUPFAM" id="SSF63748">
    <property type="entry name" value="Tudor/PWWP/MBT"/>
    <property type="match status" value="1"/>
</dbReference>
<dbReference type="Pfam" id="PF12872">
    <property type="entry name" value="OST-HTH"/>
    <property type="match status" value="3"/>
</dbReference>
<reference evidence="12" key="1">
    <citation type="submission" date="2020-07" db="EMBL/GenBank/DDBJ databases">
        <title>Clarias magur genome sequencing, assembly and annotation.</title>
        <authorList>
            <person name="Kushwaha B."/>
            <person name="Kumar R."/>
            <person name="Das P."/>
            <person name="Joshi C.G."/>
            <person name="Kumar D."/>
            <person name="Nagpure N.S."/>
            <person name="Pandey M."/>
            <person name="Agarwal S."/>
            <person name="Srivastava S."/>
            <person name="Singh M."/>
            <person name="Sahoo L."/>
            <person name="Jayasankar P."/>
            <person name="Meher P.K."/>
            <person name="Koringa P.G."/>
            <person name="Iquebal M.A."/>
            <person name="Das S.P."/>
            <person name="Bit A."/>
            <person name="Patnaik S."/>
            <person name="Patel N."/>
            <person name="Shah T.M."/>
            <person name="Hinsu A."/>
            <person name="Jena J.K."/>
        </authorList>
    </citation>
    <scope>NUCLEOTIDE SEQUENCE</scope>
    <source>
        <strain evidence="12">CIFAMagur01</strain>
        <tissue evidence="12">Testis</tissue>
    </source>
</reference>
<dbReference type="Proteomes" id="UP000727407">
    <property type="component" value="Unassembled WGS sequence"/>
</dbReference>
<keyword evidence="5" id="KW-0963">Cytoplasm</keyword>
<accession>A0A8J4WZ97</accession>
<keyword evidence="6" id="KW-0677">Repeat</keyword>
<keyword evidence="4" id="KW-0217">Developmental protein</keyword>
<keyword evidence="7" id="KW-0221">Differentiation</keyword>
<dbReference type="PROSITE" id="PS50304">
    <property type="entry name" value="TUDOR"/>
    <property type="match status" value="1"/>
</dbReference>
<evidence type="ECO:0000313" key="13">
    <source>
        <dbReference type="Proteomes" id="UP000727407"/>
    </source>
</evidence>
<feature type="domain" description="HTH OST-type" evidence="11">
    <location>
        <begin position="127"/>
        <end position="203"/>
    </location>
</feature>
<comment type="similarity">
    <text evidence="2">Belongs to the TDRD5 family.</text>
</comment>
<evidence type="ECO:0000259" key="10">
    <source>
        <dbReference type="PROSITE" id="PS50304"/>
    </source>
</evidence>
<dbReference type="Gene3D" id="2.40.50.90">
    <property type="match status" value="1"/>
</dbReference>
<evidence type="ECO:0000256" key="3">
    <source>
        <dbReference type="ARBA" id="ARBA00013420"/>
    </source>
</evidence>
<evidence type="ECO:0000256" key="2">
    <source>
        <dbReference type="ARBA" id="ARBA00010384"/>
    </source>
</evidence>
<comment type="subcellular location">
    <subcellularLocation>
        <location evidence="1">Cytoplasm</location>
    </subcellularLocation>
</comment>
<dbReference type="InterPro" id="IPR002999">
    <property type="entry name" value="Tudor"/>
</dbReference>
<feature type="compositionally biased region" description="Polar residues" evidence="9">
    <location>
        <begin position="960"/>
        <end position="972"/>
    </location>
</feature>
<organism evidence="12 13">
    <name type="scientific">Clarias magur</name>
    <name type="common">Asian catfish</name>
    <name type="synonym">Macropteronotus magur</name>
    <dbReference type="NCBI Taxonomy" id="1594786"/>
    <lineage>
        <taxon>Eukaryota</taxon>
        <taxon>Metazoa</taxon>
        <taxon>Chordata</taxon>
        <taxon>Craniata</taxon>
        <taxon>Vertebrata</taxon>
        <taxon>Euteleostomi</taxon>
        <taxon>Actinopterygii</taxon>
        <taxon>Neopterygii</taxon>
        <taxon>Teleostei</taxon>
        <taxon>Ostariophysi</taxon>
        <taxon>Siluriformes</taxon>
        <taxon>Clariidae</taxon>
        <taxon>Clarias</taxon>
    </lineage>
</organism>
<evidence type="ECO:0000256" key="5">
    <source>
        <dbReference type="ARBA" id="ARBA00022490"/>
    </source>
</evidence>
<gene>
    <name evidence="12" type="primary">tdrd5</name>
    <name evidence="12" type="ORF">DAT39_011761</name>
</gene>